<dbReference type="AlphaFoldDB" id="A0A7S9LP38"/>
<dbReference type="Pfam" id="PF01464">
    <property type="entry name" value="SLT"/>
    <property type="match status" value="1"/>
</dbReference>
<dbReference type="InterPro" id="IPR008939">
    <property type="entry name" value="Lytic_TGlycosylase_superhlx_U"/>
</dbReference>
<sequence>MRLLPALVAVCLAVTPAAPAQVSDQAGLRMAEALRAGIQRDWDLAESLARQTGEPVAREVLTWTRLRTGDGNWNEYLDFIERNADWPGLTRMRRAGETRIPANADPMDVFLFFGDDDPQTGLGALRLAEAQAALGRGREADGTLVRAWRELPLNTLEEQLIAAQAPRLLEAHHITRLDNAIWDGRLSEAARMEPRVSPAWRALAEARIALRRNENGVNELIDAVPAELADHPGLAYDRFVWRRERGLDTAQELLRAQSTSAAELGQPEAWARARRGYARAEMRTGNVSRAYELASRHFLTEGSDYADLEWLSGYIQLRRLRSAERAIPHFQRFEAAVETPISLGRAGYWLGRAYEGVGNLAAAQAAFERGAQHQSTFYGQLAAQRLGLPADPAFSVQEQMDWRSASFANDPRLTAAALLYAADDWSNGELFLRRIALDLPDPAETVALADFAIEVLQRPDSAVRLSKFAARETGQAFPATAYPLLDLSGVRTALPPELIMSLARQESELNTNAVSRVGARGLMQLMPGTAQDVSRQLGIPYSASGLTQDPEYNIRLGTTYLADLMDRFNGSYVLSAVGYNAGPGRSRQWSQRYGDPRRMDLDRTIDWIEHIPFTETRNYVMRVIEGMHVYRQRLEGGPVPLRIEADLTAG</sequence>
<dbReference type="GO" id="GO:0004553">
    <property type="term" value="F:hydrolase activity, hydrolyzing O-glycosyl compounds"/>
    <property type="evidence" value="ECO:0007669"/>
    <property type="project" value="InterPro"/>
</dbReference>
<dbReference type="SUPFAM" id="SSF48435">
    <property type="entry name" value="Bacterial muramidases"/>
    <property type="match status" value="1"/>
</dbReference>
<dbReference type="InterPro" id="IPR023346">
    <property type="entry name" value="Lysozyme-like_dom_sf"/>
</dbReference>
<comment type="similarity">
    <text evidence="1">Belongs to the transglycosylase Slt family.</text>
</comment>
<proteinExistence type="inferred from homology"/>
<feature type="domain" description="Transglycosylase SLT" evidence="5">
    <location>
        <begin position="491"/>
        <end position="595"/>
    </location>
</feature>
<dbReference type="CDD" id="cd13401">
    <property type="entry name" value="Slt70-like"/>
    <property type="match status" value="1"/>
</dbReference>
<reference evidence="6 7" key="1">
    <citation type="submission" date="2020-11" db="EMBL/GenBank/DDBJ databases">
        <title>Description of Pontivivens ytuae sp. nov. isolated from deep sea sediment of Mariana Trench.</title>
        <authorList>
            <person name="Wang Z."/>
            <person name="Sun Q.-L."/>
            <person name="Xu X.-D."/>
            <person name="Tang Y.-Z."/>
            <person name="Zhang J."/>
        </authorList>
    </citation>
    <scope>NUCLEOTIDE SEQUENCE [LARGE SCALE GENOMIC DNA]</scope>
    <source>
        <strain evidence="6 7">MT2928</strain>
    </source>
</reference>
<feature type="chain" id="PRO_5032367467" evidence="4">
    <location>
        <begin position="21"/>
        <end position="650"/>
    </location>
</feature>
<evidence type="ECO:0000256" key="2">
    <source>
        <dbReference type="ARBA" id="ARBA00009387"/>
    </source>
</evidence>
<keyword evidence="3 4" id="KW-0732">Signal</keyword>
<protein>
    <submittedName>
        <fullName evidence="6">Lytic transglycosylase domain-containing protein</fullName>
    </submittedName>
</protein>
<evidence type="ECO:0000313" key="6">
    <source>
        <dbReference type="EMBL" id="QPH52712.1"/>
    </source>
</evidence>
<dbReference type="Gene3D" id="1.25.20.10">
    <property type="entry name" value="Bacterial muramidases"/>
    <property type="match status" value="1"/>
</dbReference>
<gene>
    <name evidence="6" type="ORF">I0K15_12920</name>
</gene>
<dbReference type="EMBL" id="CP064942">
    <property type="protein sequence ID" value="QPH52712.1"/>
    <property type="molecule type" value="Genomic_DNA"/>
</dbReference>
<evidence type="ECO:0000313" key="7">
    <source>
        <dbReference type="Proteomes" id="UP000594800"/>
    </source>
</evidence>
<comment type="similarity">
    <text evidence="2">Belongs to the virb1 family.</text>
</comment>
<evidence type="ECO:0000259" key="5">
    <source>
        <dbReference type="Pfam" id="PF01464"/>
    </source>
</evidence>
<dbReference type="SUPFAM" id="SSF53955">
    <property type="entry name" value="Lysozyme-like"/>
    <property type="match status" value="1"/>
</dbReference>
<evidence type="ECO:0000256" key="4">
    <source>
        <dbReference type="SAM" id="SignalP"/>
    </source>
</evidence>
<feature type="signal peptide" evidence="4">
    <location>
        <begin position="1"/>
        <end position="20"/>
    </location>
</feature>
<dbReference type="Gene3D" id="1.10.530.10">
    <property type="match status" value="1"/>
</dbReference>
<dbReference type="PANTHER" id="PTHR37423">
    <property type="entry name" value="SOLUBLE LYTIC MUREIN TRANSGLYCOSYLASE-RELATED"/>
    <property type="match status" value="1"/>
</dbReference>
<dbReference type="GO" id="GO:0042597">
    <property type="term" value="C:periplasmic space"/>
    <property type="evidence" value="ECO:0007669"/>
    <property type="project" value="InterPro"/>
</dbReference>
<dbReference type="PANTHER" id="PTHR37423:SF2">
    <property type="entry name" value="MEMBRANE-BOUND LYTIC MUREIN TRANSGLYCOSYLASE C"/>
    <property type="match status" value="1"/>
</dbReference>
<organism evidence="6 7">
    <name type="scientific">Pontivivens ytuae</name>
    <dbReference type="NCBI Taxonomy" id="2789856"/>
    <lineage>
        <taxon>Bacteria</taxon>
        <taxon>Pseudomonadati</taxon>
        <taxon>Pseudomonadota</taxon>
        <taxon>Alphaproteobacteria</taxon>
        <taxon>Rhodobacterales</taxon>
        <taxon>Paracoccaceae</taxon>
        <taxon>Pontivivens</taxon>
    </lineage>
</organism>
<dbReference type="KEGG" id="poz:I0K15_12920"/>
<evidence type="ECO:0000256" key="1">
    <source>
        <dbReference type="ARBA" id="ARBA00007734"/>
    </source>
</evidence>
<dbReference type="Proteomes" id="UP000594800">
    <property type="component" value="Chromosome"/>
</dbReference>
<dbReference type="RefSeq" id="WP_196101923.1">
    <property type="nucleotide sequence ID" value="NZ_CP064942.1"/>
</dbReference>
<name>A0A7S9LP38_9RHOB</name>
<dbReference type="InterPro" id="IPR008258">
    <property type="entry name" value="Transglycosylase_SLT_dom_1"/>
</dbReference>
<evidence type="ECO:0000256" key="3">
    <source>
        <dbReference type="ARBA" id="ARBA00022729"/>
    </source>
</evidence>
<keyword evidence="7" id="KW-1185">Reference proteome</keyword>
<accession>A0A7S9LP38</accession>